<proteinExistence type="predicted"/>
<keyword evidence="2" id="KW-1185">Reference proteome</keyword>
<evidence type="ECO:0000313" key="1">
    <source>
        <dbReference type="EMBL" id="RTR05879.1"/>
    </source>
</evidence>
<protein>
    <submittedName>
        <fullName evidence="1">Uncharacterized protein</fullName>
    </submittedName>
</protein>
<dbReference type="AlphaFoldDB" id="A0A431V5L1"/>
<reference evidence="1 2" key="1">
    <citation type="submission" date="2018-12" db="EMBL/GenBank/DDBJ databases">
        <authorList>
            <person name="Yu L."/>
        </authorList>
    </citation>
    <scope>NUCLEOTIDE SEQUENCE [LARGE SCALE GENOMIC DNA]</scope>
    <source>
        <strain evidence="1 2">11S</strain>
    </source>
</reference>
<sequence>MAESCGEQGKRIVVSLIPEVTLGSEDGRFILDLGAGGALFSRHRFGTQDYGGPIQFALTVGAGVPL</sequence>
<dbReference type="InterPro" id="IPR018550">
    <property type="entry name" value="Lipid-A_deacylase-rel"/>
</dbReference>
<dbReference type="EMBL" id="RXNS01000003">
    <property type="protein sequence ID" value="RTR05879.1"/>
    <property type="molecule type" value="Genomic_DNA"/>
</dbReference>
<dbReference type="RefSeq" id="WP_126481197.1">
    <property type="nucleotide sequence ID" value="NZ_RXNS01000003.1"/>
</dbReference>
<gene>
    <name evidence="1" type="ORF">EKG36_03755</name>
</gene>
<dbReference type="Pfam" id="PF09411">
    <property type="entry name" value="PagL"/>
    <property type="match status" value="1"/>
</dbReference>
<name>A0A431V5L1_9GAMM</name>
<accession>A0A431V5L1</accession>
<comment type="caution">
    <text evidence="1">The sequence shown here is derived from an EMBL/GenBank/DDBJ whole genome shotgun (WGS) entry which is preliminary data.</text>
</comment>
<dbReference type="OrthoDB" id="9797122at2"/>
<organism evidence="1 2">
    <name type="scientific">Halomonas nitroreducens</name>
    <dbReference type="NCBI Taxonomy" id="447425"/>
    <lineage>
        <taxon>Bacteria</taxon>
        <taxon>Pseudomonadati</taxon>
        <taxon>Pseudomonadota</taxon>
        <taxon>Gammaproteobacteria</taxon>
        <taxon>Oceanospirillales</taxon>
        <taxon>Halomonadaceae</taxon>
        <taxon>Halomonas</taxon>
    </lineage>
</organism>
<evidence type="ECO:0000313" key="2">
    <source>
        <dbReference type="Proteomes" id="UP000267400"/>
    </source>
</evidence>
<dbReference type="Gene3D" id="2.40.160.20">
    <property type="match status" value="1"/>
</dbReference>
<dbReference type="Proteomes" id="UP000267400">
    <property type="component" value="Unassembled WGS sequence"/>
</dbReference>